<dbReference type="EMBL" id="JAXAVX010000012">
    <property type="protein sequence ID" value="MDX8153286.1"/>
    <property type="molecule type" value="Genomic_DNA"/>
</dbReference>
<dbReference type="Proteomes" id="UP001277761">
    <property type="component" value="Unassembled WGS sequence"/>
</dbReference>
<evidence type="ECO:0000313" key="2">
    <source>
        <dbReference type="EMBL" id="MDX8153286.1"/>
    </source>
</evidence>
<name>A0ABU4VQS4_9ACTN</name>
<dbReference type="Pfam" id="PF02470">
    <property type="entry name" value="MlaD"/>
    <property type="match status" value="1"/>
</dbReference>
<evidence type="ECO:0000313" key="3">
    <source>
        <dbReference type="Proteomes" id="UP001277761"/>
    </source>
</evidence>
<comment type="caution">
    <text evidence="2">The sequence shown here is derived from an EMBL/GenBank/DDBJ whole genome shotgun (WGS) entry which is preliminary data.</text>
</comment>
<keyword evidence="3" id="KW-1185">Reference proteome</keyword>
<accession>A0ABU4VQS4</accession>
<dbReference type="InterPro" id="IPR052336">
    <property type="entry name" value="MlaD_Phospholipid_Transporter"/>
</dbReference>
<evidence type="ECO:0000259" key="1">
    <source>
        <dbReference type="Pfam" id="PF02470"/>
    </source>
</evidence>
<feature type="domain" description="Mce/MlaD" evidence="1">
    <location>
        <begin position="41"/>
        <end position="118"/>
    </location>
</feature>
<reference evidence="2 3" key="1">
    <citation type="submission" date="2023-11" db="EMBL/GenBank/DDBJ databases">
        <authorList>
            <person name="Xu M."/>
            <person name="Jiang T."/>
        </authorList>
    </citation>
    <scope>NUCLEOTIDE SEQUENCE [LARGE SCALE GENOMIC DNA]</scope>
    <source>
        <strain evidence="2 3">SD</strain>
    </source>
</reference>
<organism evidence="2 3">
    <name type="scientific">Patulibacter brassicae</name>
    <dbReference type="NCBI Taxonomy" id="1705717"/>
    <lineage>
        <taxon>Bacteria</taxon>
        <taxon>Bacillati</taxon>
        <taxon>Actinomycetota</taxon>
        <taxon>Thermoleophilia</taxon>
        <taxon>Solirubrobacterales</taxon>
        <taxon>Patulibacteraceae</taxon>
        <taxon>Patulibacter</taxon>
    </lineage>
</organism>
<dbReference type="RefSeq" id="WP_319955435.1">
    <property type="nucleotide sequence ID" value="NZ_JAXAVX010000012.1"/>
</dbReference>
<protein>
    <submittedName>
        <fullName evidence="2">MlaD family protein</fullName>
    </submittedName>
</protein>
<dbReference type="PANTHER" id="PTHR33371:SF4">
    <property type="entry name" value="INTERMEMBRANE PHOSPHOLIPID TRANSPORT SYSTEM BINDING PROTEIN MLAD"/>
    <property type="match status" value="1"/>
</dbReference>
<gene>
    <name evidence="2" type="ORF">SK069_16930</name>
</gene>
<proteinExistence type="predicted"/>
<sequence length="470" mass="50142">METGTPTWRAVLFPLVFALASAVVAIGLWRSFGGELPLQPRGYEVTVRVPRADALYANNDVRIAGVSVGRIKDVTVHGRRADVVLELDARFAPLRRDARVTVRSKSLLGEGYVEIAPGPRSAPAVPDGGRLSATRVQPTQRLEDALQTFVPGARRDIRGMAQGIARAFDGRADAANAAIGRTAPTVRNLDTVLDQLRGQDTALADMVRSSSAVFAAVGRRSSDLSAAITEGRAVLRTTAGRDRALEATVAELPAFLAALRDASSRLGDASGDLRIAAGSLRGTAPLLTTAVRAVNADLPEFRRLFDRLPTTLRIADRALPSAQRTLTVAGPALGGPYAAMRELIEFLQLASANTDEVVANFSNIPATINGVFRGPGGRDVHIIPAVLSVWNEIIGGYTKRLPTNTSNPYPKPGASRGLARDGSLRAYDCRHVRNPLIVPPTGGTPTCRTQGPWTFNGRTAYYPRLERAAP</sequence>
<dbReference type="PANTHER" id="PTHR33371">
    <property type="entry name" value="INTERMEMBRANE PHOSPHOLIPID TRANSPORT SYSTEM BINDING PROTEIN MLAD-RELATED"/>
    <property type="match status" value="1"/>
</dbReference>
<dbReference type="InterPro" id="IPR003399">
    <property type="entry name" value="Mce/MlaD"/>
</dbReference>